<dbReference type="AlphaFoldDB" id="A0A1Y3R2X4"/>
<dbReference type="SUPFAM" id="SSF52096">
    <property type="entry name" value="ClpP/crotonase"/>
    <property type="match status" value="1"/>
</dbReference>
<evidence type="ECO:0000313" key="2">
    <source>
        <dbReference type="EMBL" id="OUN04987.1"/>
    </source>
</evidence>
<dbReference type="OrthoDB" id="2327485at2"/>
<proteinExistence type="predicted"/>
<dbReference type="Pfam" id="PF03572">
    <property type="entry name" value="Peptidase_S41"/>
    <property type="match status" value="1"/>
</dbReference>
<evidence type="ECO:0000313" key="3">
    <source>
        <dbReference type="Proteomes" id="UP000195772"/>
    </source>
</evidence>
<dbReference type="Proteomes" id="UP000195772">
    <property type="component" value="Unassembled WGS sequence"/>
</dbReference>
<accession>A0A1Y3R2X4</accession>
<evidence type="ECO:0000259" key="1">
    <source>
        <dbReference type="Pfam" id="PF03572"/>
    </source>
</evidence>
<organism evidence="2 3">
    <name type="scientific">Alistipes onderdonkii</name>
    <dbReference type="NCBI Taxonomy" id="328813"/>
    <lineage>
        <taxon>Bacteria</taxon>
        <taxon>Pseudomonadati</taxon>
        <taxon>Bacteroidota</taxon>
        <taxon>Bacteroidia</taxon>
        <taxon>Bacteroidales</taxon>
        <taxon>Rikenellaceae</taxon>
        <taxon>Alistipes</taxon>
    </lineage>
</organism>
<dbReference type="Gene3D" id="3.90.226.10">
    <property type="entry name" value="2-enoyl-CoA Hydratase, Chain A, domain 1"/>
    <property type="match status" value="1"/>
</dbReference>
<dbReference type="GO" id="GO:0006508">
    <property type="term" value="P:proteolysis"/>
    <property type="evidence" value="ECO:0007669"/>
    <property type="project" value="InterPro"/>
</dbReference>
<dbReference type="GO" id="GO:0008236">
    <property type="term" value="F:serine-type peptidase activity"/>
    <property type="evidence" value="ECO:0007669"/>
    <property type="project" value="InterPro"/>
</dbReference>
<gene>
    <name evidence="2" type="ORF">B5G41_01385</name>
</gene>
<sequence>MLLTTSAIFCLMPSQAQDHGRDSLDFVFAVRQVEQNYAGYPSAVTDADRGRYEDLKARLMREICSGGRKGYDAVGELFGWFGDFHLRAGIYSEPYMRRRADYGAMEYAPVRSARPIDSSVYLIRIPSFEYDETLMAWVAEAAGGFVKSGCDYLVVDIRGNGGGRDQAYQPLLELLYDHPGKTDNVEIRVSADNEAFLRNAIRDSALDWLLPAADSMARGGREFVAFPGGDDAIEFDAVSVRPRRAAVIIDGNVASSGEQFVLDVRACSARTKIYGRDNTLGCLDFSNCMFVDLPYSKITLSVPVTRSKRLPDRGIDKTGIAPDVRIPLPLPATLVDNVDPWVEWVAGELKK</sequence>
<protein>
    <recommendedName>
        <fullName evidence="1">Tail specific protease domain-containing protein</fullName>
    </recommendedName>
</protein>
<name>A0A1Y3R2X4_9BACT</name>
<comment type="caution">
    <text evidence="2">The sequence shown here is derived from an EMBL/GenBank/DDBJ whole genome shotgun (WGS) entry which is preliminary data.</text>
</comment>
<reference evidence="3" key="1">
    <citation type="submission" date="2017-04" db="EMBL/GenBank/DDBJ databases">
        <title>Function of individual gut microbiota members based on whole genome sequencing of pure cultures obtained from chicken caecum.</title>
        <authorList>
            <person name="Medvecky M."/>
            <person name="Cejkova D."/>
            <person name="Polansky O."/>
            <person name="Karasova D."/>
            <person name="Kubasova T."/>
            <person name="Cizek A."/>
            <person name="Rychlik I."/>
        </authorList>
    </citation>
    <scope>NUCLEOTIDE SEQUENCE [LARGE SCALE GENOMIC DNA]</scope>
    <source>
        <strain evidence="3">An90</strain>
    </source>
</reference>
<dbReference type="InterPro" id="IPR029045">
    <property type="entry name" value="ClpP/crotonase-like_dom_sf"/>
</dbReference>
<feature type="domain" description="Tail specific protease" evidence="1">
    <location>
        <begin position="122"/>
        <end position="325"/>
    </location>
</feature>
<dbReference type="EMBL" id="NFHB01000001">
    <property type="protein sequence ID" value="OUN04987.1"/>
    <property type="molecule type" value="Genomic_DNA"/>
</dbReference>
<dbReference type="InterPro" id="IPR005151">
    <property type="entry name" value="Tail-specific_protease"/>
</dbReference>